<feature type="region of interest" description="Disordered" evidence="1">
    <location>
        <begin position="223"/>
        <end position="244"/>
    </location>
</feature>
<evidence type="ECO:0000313" key="3">
    <source>
        <dbReference type="EMBL" id="RAK80257.1"/>
    </source>
</evidence>
<feature type="region of interest" description="Disordered" evidence="1">
    <location>
        <begin position="520"/>
        <end position="563"/>
    </location>
</feature>
<name>A0A8G1RUB0_9EURO</name>
<dbReference type="AlphaFoldDB" id="A0A8G1RUB0"/>
<dbReference type="Proteomes" id="UP000249789">
    <property type="component" value="Unassembled WGS sequence"/>
</dbReference>
<organism evidence="3 4">
    <name type="scientific">Aspergillus fijiensis CBS 313.89</name>
    <dbReference type="NCBI Taxonomy" id="1448319"/>
    <lineage>
        <taxon>Eukaryota</taxon>
        <taxon>Fungi</taxon>
        <taxon>Dikarya</taxon>
        <taxon>Ascomycota</taxon>
        <taxon>Pezizomycotina</taxon>
        <taxon>Eurotiomycetes</taxon>
        <taxon>Eurotiomycetidae</taxon>
        <taxon>Eurotiales</taxon>
        <taxon>Aspergillaceae</taxon>
        <taxon>Aspergillus</taxon>
    </lineage>
</organism>
<dbReference type="OrthoDB" id="4488819at2759"/>
<dbReference type="EMBL" id="KZ824630">
    <property type="protein sequence ID" value="RAK80257.1"/>
    <property type="molecule type" value="Genomic_DNA"/>
</dbReference>
<proteinExistence type="predicted"/>
<sequence>MLDTSNSIALTAFIVSLVALTVTLFQLLQQYFATAQGYNRCSRRLIGDWSRFRHRHYLWREFRFEVTFVRPYIYLGNLNPSHPIPDTEGPSATWHNLFSPSRRDQKWRAKYLGRSMSISELPGELTDACTQASWTLFLKHLQEYNRHAARRMQHATYDPPSPSTTTHSPSSTYGICIKFEPCTWDDLPGNPGTLTGSVSLRDLTIFTRLLGLNWSGGPFMSSLQRSASKEESKSDTSLSPRGSLQASGNTLILAERSTPLLRYEQQDFTPPRLHLSRRETFIIHPGAVAMFYGRIVLDPVLFPAHSQSVVLDGDQAWETLSSTMWLPLPPRASLVNILPALCSAILSERDLYSVRVPRPHRYLLGPFTRPKIAIIFKRGLESIQSQQQQQQQEGSASSVVDGILEAINELEQFPRPQQHPARPCSTSSSPSITTTTTPTRVTDYWTVSQGAYPAWATDLETSPEASFFNERVHHWLSWVQQELSQLVSREDDHIGPYSFFHWDLVSSFLEFIVAFEDGGEEAAAQDDHDEAKQDTTEARPTRQRQPHPQHKPKQRPHTNSKNPFATWRRNMHALFDHLPTIEAHVRRRGRRRAEMCANGYHMSPTTGLGDQFDVVISCEGVVGYDQVGSEEIRDACLGMIFRAICWHRCHYMSPEDEPFRSDFYGNIQQVGIE</sequence>
<feature type="region of interest" description="Disordered" evidence="1">
    <location>
        <begin position="414"/>
        <end position="437"/>
    </location>
</feature>
<keyword evidence="2" id="KW-0812">Transmembrane</keyword>
<reference evidence="3 4" key="1">
    <citation type="submission" date="2018-02" db="EMBL/GenBank/DDBJ databases">
        <title>The genomes of Aspergillus section Nigri reveals drivers in fungal speciation.</title>
        <authorList>
            <consortium name="DOE Joint Genome Institute"/>
            <person name="Vesth T.C."/>
            <person name="Nybo J."/>
            <person name="Theobald S."/>
            <person name="Brandl J."/>
            <person name="Frisvad J.C."/>
            <person name="Nielsen K.F."/>
            <person name="Lyhne E.K."/>
            <person name="Kogle M.E."/>
            <person name="Kuo A."/>
            <person name="Riley R."/>
            <person name="Clum A."/>
            <person name="Nolan M."/>
            <person name="Lipzen A."/>
            <person name="Salamov A."/>
            <person name="Henrissat B."/>
            <person name="Wiebenga A."/>
            <person name="De vries R.P."/>
            <person name="Grigoriev I.V."/>
            <person name="Mortensen U.H."/>
            <person name="Andersen M.R."/>
            <person name="Baker S.E."/>
        </authorList>
    </citation>
    <scope>NUCLEOTIDE SEQUENCE [LARGE SCALE GENOMIC DNA]</scope>
    <source>
        <strain evidence="3 4">CBS 313.89</strain>
    </source>
</reference>
<accession>A0A8G1RUB0</accession>
<keyword evidence="2" id="KW-1133">Transmembrane helix</keyword>
<evidence type="ECO:0000313" key="4">
    <source>
        <dbReference type="Proteomes" id="UP000249789"/>
    </source>
</evidence>
<keyword evidence="4" id="KW-1185">Reference proteome</keyword>
<feature type="compositionally biased region" description="Low complexity" evidence="1">
    <location>
        <begin position="425"/>
        <end position="437"/>
    </location>
</feature>
<evidence type="ECO:0000256" key="2">
    <source>
        <dbReference type="SAM" id="Phobius"/>
    </source>
</evidence>
<feature type="transmembrane region" description="Helical" evidence="2">
    <location>
        <begin position="7"/>
        <end position="28"/>
    </location>
</feature>
<feature type="compositionally biased region" description="Basic and acidic residues" evidence="1">
    <location>
        <begin position="525"/>
        <end position="540"/>
    </location>
</feature>
<evidence type="ECO:0000256" key="1">
    <source>
        <dbReference type="SAM" id="MobiDB-lite"/>
    </source>
</evidence>
<gene>
    <name evidence="3" type="ORF">BO72DRAFT_475559</name>
</gene>
<feature type="compositionally biased region" description="Basic residues" evidence="1">
    <location>
        <begin position="541"/>
        <end position="558"/>
    </location>
</feature>
<dbReference type="RefSeq" id="XP_040804267.1">
    <property type="nucleotide sequence ID" value="XM_040947331.1"/>
</dbReference>
<dbReference type="VEuPathDB" id="FungiDB:BO72DRAFT_475559"/>
<dbReference type="GeneID" id="63864664"/>
<protein>
    <submittedName>
        <fullName evidence="3">Uncharacterized protein</fullName>
    </submittedName>
</protein>
<keyword evidence="2" id="KW-0472">Membrane</keyword>
<feature type="compositionally biased region" description="Polar residues" evidence="1">
    <location>
        <begin position="235"/>
        <end position="244"/>
    </location>
</feature>